<accession>A0A7W4WC24</accession>
<comment type="caution">
    <text evidence="2">The sequence shown here is derived from an EMBL/GenBank/DDBJ whole genome shotgun (WGS) entry which is preliminary data.</text>
</comment>
<evidence type="ECO:0000313" key="3">
    <source>
        <dbReference type="Proteomes" id="UP000535937"/>
    </source>
</evidence>
<protein>
    <submittedName>
        <fullName evidence="2">GST-like protein</fullName>
    </submittedName>
</protein>
<name>A0A7W4WC24_9GAMM</name>
<dbReference type="RefSeq" id="WP_183459994.1">
    <property type="nucleotide sequence ID" value="NZ_JACHWZ010000010.1"/>
</dbReference>
<reference evidence="2 3" key="1">
    <citation type="submission" date="2020-08" db="EMBL/GenBank/DDBJ databases">
        <title>Genomic Encyclopedia of Type Strains, Phase III (KMG-III): the genomes of soil and plant-associated and newly described type strains.</title>
        <authorList>
            <person name="Whitman W."/>
        </authorList>
    </citation>
    <scope>NUCLEOTIDE SEQUENCE [LARGE SCALE GENOMIC DNA]</scope>
    <source>
        <strain evidence="2 3">CECT 8799</strain>
    </source>
</reference>
<dbReference type="CDD" id="cd03057">
    <property type="entry name" value="GST_N_Beta"/>
    <property type="match status" value="1"/>
</dbReference>
<dbReference type="Gene3D" id="1.20.1050.10">
    <property type="match status" value="1"/>
</dbReference>
<dbReference type="Pfam" id="PF13409">
    <property type="entry name" value="GST_N_2"/>
    <property type="match status" value="1"/>
</dbReference>
<dbReference type="PANTHER" id="PTHR44051:SF8">
    <property type="entry name" value="GLUTATHIONE S-TRANSFERASE GSTA"/>
    <property type="match status" value="1"/>
</dbReference>
<organism evidence="2 3">
    <name type="scientific">Microbulbifer rhizosphaerae</name>
    <dbReference type="NCBI Taxonomy" id="1562603"/>
    <lineage>
        <taxon>Bacteria</taxon>
        <taxon>Pseudomonadati</taxon>
        <taxon>Pseudomonadota</taxon>
        <taxon>Gammaproteobacteria</taxon>
        <taxon>Cellvibrionales</taxon>
        <taxon>Microbulbiferaceae</taxon>
        <taxon>Microbulbifer</taxon>
    </lineage>
</organism>
<evidence type="ECO:0000313" key="2">
    <source>
        <dbReference type="EMBL" id="MBB3061516.1"/>
    </source>
</evidence>
<dbReference type="AlphaFoldDB" id="A0A7W4WC24"/>
<feature type="domain" description="GST N-terminal" evidence="1">
    <location>
        <begin position="2"/>
        <end position="82"/>
    </location>
</feature>
<dbReference type="PANTHER" id="PTHR44051">
    <property type="entry name" value="GLUTATHIONE S-TRANSFERASE-RELATED"/>
    <property type="match status" value="1"/>
</dbReference>
<dbReference type="PROSITE" id="PS50404">
    <property type="entry name" value="GST_NTER"/>
    <property type="match status" value="1"/>
</dbReference>
<dbReference type="InterPro" id="IPR004045">
    <property type="entry name" value="Glutathione_S-Trfase_N"/>
</dbReference>
<keyword evidence="3" id="KW-1185">Reference proteome</keyword>
<dbReference type="InterPro" id="IPR036249">
    <property type="entry name" value="Thioredoxin-like_sf"/>
</dbReference>
<dbReference type="InterPro" id="IPR036282">
    <property type="entry name" value="Glutathione-S-Trfase_C_sf"/>
</dbReference>
<dbReference type="SUPFAM" id="SSF47616">
    <property type="entry name" value="GST C-terminal domain-like"/>
    <property type="match status" value="1"/>
</dbReference>
<dbReference type="Proteomes" id="UP000535937">
    <property type="component" value="Unassembled WGS sequence"/>
</dbReference>
<sequence>MSDELILYAAKGGGSAIVEALLTLAGQKYQVRYFSWEQLPDKELLAINPLGEIPALRLANGEILTETAAITLWLGDRFPSCGLVPPADDAHRAEFLRRLVWLVAAVYPTFTYGDHPERFVANDEGARQLRESTEQRCQQLWRQLEAELDGPWVCGNEMTALDIFVAVMSSWRPRREWFARECPKLFAIARRVDQIETLGEILRRNELLPS</sequence>
<dbReference type="EMBL" id="JACHWZ010000010">
    <property type="protein sequence ID" value="MBB3061516.1"/>
    <property type="molecule type" value="Genomic_DNA"/>
</dbReference>
<dbReference type="Gene3D" id="3.40.30.10">
    <property type="entry name" value="Glutaredoxin"/>
    <property type="match status" value="1"/>
</dbReference>
<gene>
    <name evidence="2" type="ORF">FHS09_002354</name>
</gene>
<evidence type="ECO:0000259" key="1">
    <source>
        <dbReference type="PROSITE" id="PS50404"/>
    </source>
</evidence>
<proteinExistence type="predicted"/>
<dbReference type="SUPFAM" id="SSF52833">
    <property type="entry name" value="Thioredoxin-like"/>
    <property type="match status" value="1"/>
</dbReference>